<dbReference type="Proteomes" id="UP000703893">
    <property type="component" value="Unassembled WGS sequence"/>
</dbReference>
<feature type="compositionally biased region" description="Basic residues" evidence="1">
    <location>
        <begin position="219"/>
        <end position="229"/>
    </location>
</feature>
<dbReference type="Gene3D" id="3.90.70.10">
    <property type="entry name" value="Cysteine proteinases"/>
    <property type="match status" value="1"/>
</dbReference>
<accession>A0A937X1M5</accession>
<gene>
    <name evidence="2" type="ORF">FJZ00_00565</name>
</gene>
<sequence>TCGAAVTEALLARRNPAEYLRLLAGLASPEGRVQLSNGQTLTRQAGWEAAAIPGEASRLLQTSFMALGAGSYDARTDRRGDGQRGLYAAEVAKLQAAITGDGAFASAGSDDATIDRLAAQANGGMPVTVLLRGKAGSHYVAVTGVKGDKVTYVDPRDGKARTATLEGFRPAIEAVAFAGPETGKVRAIRPTDAKGTLGGGASRTRSNRSATPWAAPRKPSARPSRRRQRPSAPRPGP</sequence>
<dbReference type="Pfam" id="PF12385">
    <property type="entry name" value="Peptidase_C70"/>
    <property type="match status" value="1"/>
</dbReference>
<protein>
    <recommendedName>
        <fullName evidence="4">Peptidase C39 domain-containing protein</fullName>
    </recommendedName>
</protein>
<feature type="non-terminal residue" evidence="2">
    <location>
        <position position="1"/>
    </location>
</feature>
<feature type="region of interest" description="Disordered" evidence="1">
    <location>
        <begin position="186"/>
        <end position="237"/>
    </location>
</feature>
<dbReference type="AlphaFoldDB" id="A0A937X1M5"/>
<comment type="caution">
    <text evidence="2">The sequence shown here is derived from an EMBL/GenBank/DDBJ whole genome shotgun (WGS) entry which is preliminary data.</text>
</comment>
<dbReference type="EMBL" id="VGJX01000013">
    <property type="protein sequence ID" value="MBM3273613.1"/>
    <property type="molecule type" value="Genomic_DNA"/>
</dbReference>
<evidence type="ECO:0000313" key="2">
    <source>
        <dbReference type="EMBL" id="MBM3273613.1"/>
    </source>
</evidence>
<organism evidence="2 3">
    <name type="scientific">Candidatus Tanganyikabacteria bacterium</name>
    <dbReference type="NCBI Taxonomy" id="2961651"/>
    <lineage>
        <taxon>Bacteria</taxon>
        <taxon>Bacillati</taxon>
        <taxon>Candidatus Sericytochromatia</taxon>
        <taxon>Candidatus Tanganyikabacteria</taxon>
    </lineage>
</organism>
<evidence type="ECO:0008006" key="4">
    <source>
        <dbReference type="Google" id="ProtNLM"/>
    </source>
</evidence>
<evidence type="ECO:0000256" key="1">
    <source>
        <dbReference type="SAM" id="MobiDB-lite"/>
    </source>
</evidence>
<proteinExistence type="predicted"/>
<name>A0A937X1M5_9BACT</name>
<reference evidence="2 3" key="1">
    <citation type="submission" date="2019-03" db="EMBL/GenBank/DDBJ databases">
        <title>Lake Tanganyika Metagenome-Assembled Genomes (MAGs).</title>
        <authorList>
            <person name="Tran P."/>
        </authorList>
    </citation>
    <scope>NUCLEOTIDE SEQUENCE [LARGE SCALE GENOMIC DNA]</scope>
    <source>
        <strain evidence="2">K_DeepCast_65m_m2_236</strain>
    </source>
</reference>
<evidence type="ECO:0000313" key="3">
    <source>
        <dbReference type="Proteomes" id="UP000703893"/>
    </source>
</evidence>
<dbReference type="InterPro" id="IPR022118">
    <property type="entry name" value="Peptidase_C70_AvrRpt2"/>
</dbReference>